<evidence type="ECO:0000313" key="2">
    <source>
        <dbReference type="EMBL" id="BBG28987.1"/>
    </source>
</evidence>
<organism evidence="2 3">
    <name type="scientific">Zymobacter palmae</name>
    <dbReference type="NCBI Taxonomy" id="33074"/>
    <lineage>
        <taxon>Bacteria</taxon>
        <taxon>Pseudomonadati</taxon>
        <taxon>Pseudomonadota</taxon>
        <taxon>Gammaproteobacteria</taxon>
        <taxon>Oceanospirillales</taxon>
        <taxon>Halomonadaceae</taxon>
        <taxon>Zymobacter group</taxon>
        <taxon>Zymobacter</taxon>
    </lineage>
</organism>
<dbReference type="EMBL" id="AP018933">
    <property type="protein sequence ID" value="BBG28987.1"/>
    <property type="molecule type" value="Genomic_DNA"/>
</dbReference>
<evidence type="ECO:0000256" key="1">
    <source>
        <dbReference type="SAM" id="MobiDB-lite"/>
    </source>
</evidence>
<dbReference type="KEGG" id="zpl:ZBT109_0189"/>
<sequence length="215" mass="24298">MAQELNDGRQDRHHDDADNHQLEIALNPRGPTKEVARIGQQQHPHHRPNDVIGQESAIAHAPHARHERRKGAHDGHETSNDDGLAAVAFIERLRAFQMLALEQLGIRVAKQLFTKEMPDGIVDRIPQHSSAQHQQHHQVDVEAVVGTRRQGARHEQQRIAREERCNHQPRFAKQNGEQNSVRPDAVVSDQLGQVNVDMQDKIQQHVKIAHGVSES</sequence>
<reference evidence="2 3" key="1">
    <citation type="submission" date="2018-09" db="EMBL/GenBank/DDBJ databases">
        <title>Zymobacter palmae IAM14233 (=T109) whole genome analysis.</title>
        <authorList>
            <person name="Yanase H."/>
        </authorList>
    </citation>
    <scope>NUCLEOTIDE SEQUENCE [LARGE SCALE GENOMIC DNA]</scope>
    <source>
        <strain evidence="2 3">IAM14233</strain>
    </source>
</reference>
<name>A0A348HBI5_9GAMM</name>
<evidence type="ECO:0000313" key="3">
    <source>
        <dbReference type="Proteomes" id="UP000267342"/>
    </source>
</evidence>
<gene>
    <name evidence="2" type="ORF">ZBT109_0189</name>
</gene>
<feature type="compositionally biased region" description="Basic and acidic residues" evidence="1">
    <location>
        <begin position="154"/>
        <end position="166"/>
    </location>
</feature>
<dbReference type="Proteomes" id="UP000267342">
    <property type="component" value="Chromosome"/>
</dbReference>
<dbReference type="AlphaFoldDB" id="A0A348HBI5"/>
<feature type="region of interest" description="Disordered" evidence="1">
    <location>
        <begin position="1"/>
        <end position="80"/>
    </location>
</feature>
<feature type="compositionally biased region" description="Basic and acidic residues" evidence="1">
    <location>
        <begin position="1"/>
        <end position="21"/>
    </location>
</feature>
<feature type="region of interest" description="Disordered" evidence="1">
    <location>
        <begin position="154"/>
        <end position="182"/>
    </location>
</feature>
<accession>A0A348HBI5</accession>
<proteinExistence type="predicted"/>
<feature type="compositionally biased region" description="Basic residues" evidence="1">
    <location>
        <begin position="62"/>
        <end position="71"/>
    </location>
</feature>
<protein>
    <submittedName>
        <fullName evidence="2">Regulator of polyketide synthase expression</fullName>
    </submittedName>
</protein>
<keyword evidence="3" id="KW-1185">Reference proteome</keyword>